<evidence type="ECO:0000313" key="2">
    <source>
        <dbReference type="Proteomes" id="UP000199518"/>
    </source>
</evidence>
<gene>
    <name evidence="1" type="ORF">SAMN05421753_10610</name>
</gene>
<evidence type="ECO:0000313" key="1">
    <source>
        <dbReference type="EMBL" id="SFI14185.1"/>
    </source>
</evidence>
<organism evidence="1 2">
    <name type="scientific">Planctomicrobium piriforme</name>
    <dbReference type="NCBI Taxonomy" id="1576369"/>
    <lineage>
        <taxon>Bacteria</taxon>
        <taxon>Pseudomonadati</taxon>
        <taxon>Planctomycetota</taxon>
        <taxon>Planctomycetia</taxon>
        <taxon>Planctomycetales</taxon>
        <taxon>Planctomycetaceae</taxon>
        <taxon>Planctomicrobium</taxon>
    </lineage>
</organism>
<reference evidence="2" key="1">
    <citation type="submission" date="2016-10" db="EMBL/GenBank/DDBJ databases">
        <authorList>
            <person name="Varghese N."/>
            <person name="Submissions S."/>
        </authorList>
    </citation>
    <scope>NUCLEOTIDE SEQUENCE [LARGE SCALE GENOMIC DNA]</scope>
    <source>
        <strain evidence="2">DSM 26348</strain>
    </source>
</reference>
<sequence length="75" mass="8694">MFGLTINEKTEVRLTAETSLMARFQNVSVVRSTALPPAIAADLTVSRHTRLWRWELKDGVAVRMWRERRKKRPSA</sequence>
<keyword evidence="2" id="KW-1185">Reference proteome</keyword>
<dbReference type="AlphaFoldDB" id="A0A1I3FSJ7"/>
<proteinExistence type="predicted"/>
<dbReference type="STRING" id="1576369.SAMN05421753_10610"/>
<dbReference type="EMBL" id="FOQD01000006">
    <property type="protein sequence ID" value="SFI14185.1"/>
    <property type="molecule type" value="Genomic_DNA"/>
</dbReference>
<name>A0A1I3FSJ7_9PLAN</name>
<protein>
    <submittedName>
        <fullName evidence="1">Uncharacterized protein</fullName>
    </submittedName>
</protein>
<accession>A0A1I3FSJ7</accession>
<dbReference type="Proteomes" id="UP000199518">
    <property type="component" value="Unassembled WGS sequence"/>
</dbReference>
<dbReference type="RefSeq" id="WP_139228355.1">
    <property type="nucleotide sequence ID" value="NZ_FOQD01000006.1"/>
</dbReference>